<organism evidence="6 7">
    <name type="scientific">Clostridium disporicum</name>
    <dbReference type="NCBI Taxonomy" id="84024"/>
    <lineage>
        <taxon>Bacteria</taxon>
        <taxon>Bacillati</taxon>
        <taxon>Bacillota</taxon>
        <taxon>Clostridia</taxon>
        <taxon>Eubacteriales</taxon>
        <taxon>Clostridiaceae</taxon>
        <taxon>Clostridium</taxon>
    </lineage>
</organism>
<dbReference type="GO" id="GO:0019354">
    <property type="term" value="P:siroheme biosynthetic process"/>
    <property type="evidence" value="ECO:0007669"/>
    <property type="project" value="UniProtKB-UniPathway"/>
</dbReference>
<dbReference type="EC" id="1.3.1.76" evidence="2"/>
<dbReference type="PANTHER" id="PTHR35330">
    <property type="entry name" value="SIROHEME BIOSYNTHESIS PROTEIN MET8"/>
    <property type="match status" value="1"/>
</dbReference>
<dbReference type="RefSeq" id="WP_055266464.1">
    <property type="nucleotide sequence ID" value="NZ_CABIXQ010000014.1"/>
</dbReference>
<comment type="pathway">
    <text evidence="1">Porphyrin-containing compound metabolism; siroheme biosynthesis; sirohydrochlorin from precorrin-2: step 1/1.</text>
</comment>
<sequence>MFKNFEENIYGEEIERIYLSFFSNKLRVGVIGGGKAAIIKIRSFLKRNVYVEVLSREFSEDILNIRDKNLRLIKSDYKSDFIQDKHIIVIAINDNELLQRIKDECDEAYKLYINCSDFKDGIAAMPVQRNLKNISFGINTVGGNPRGALMVADIAYKSLCSIDDFIGFITRLRNNAKVLGNHKKEVIEFLNSNDFKFFYDKGKDKTVFKLFLEDEDLQCLYRGEINGDSYSNKKEYFSSSSSR</sequence>
<evidence type="ECO:0000256" key="3">
    <source>
        <dbReference type="ARBA" id="ARBA00023002"/>
    </source>
</evidence>
<dbReference type="InterPro" id="IPR028161">
    <property type="entry name" value="Met8-like"/>
</dbReference>
<dbReference type="Pfam" id="PF13241">
    <property type="entry name" value="NAD_binding_7"/>
    <property type="match status" value="1"/>
</dbReference>
<evidence type="ECO:0000256" key="2">
    <source>
        <dbReference type="ARBA" id="ARBA00012400"/>
    </source>
</evidence>
<evidence type="ECO:0000313" key="6">
    <source>
        <dbReference type="EMBL" id="CUO73491.1"/>
    </source>
</evidence>
<keyword evidence="5" id="KW-0627">Porphyrin biosynthesis</keyword>
<dbReference type="EMBL" id="CYZX01000014">
    <property type="protein sequence ID" value="CUO73491.1"/>
    <property type="molecule type" value="Genomic_DNA"/>
</dbReference>
<dbReference type="UniPathway" id="UPA00262">
    <property type="reaction ID" value="UER00222"/>
</dbReference>
<keyword evidence="3" id="KW-0560">Oxidoreductase</keyword>
<dbReference type="Proteomes" id="UP000095594">
    <property type="component" value="Unassembled WGS sequence"/>
</dbReference>
<dbReference type="GO" id="GO:0043115">
    <property type="term" value="F:precorrin-2 dehydrogenase activity"/>
    <property type="evidence" value="ECO:0007669"/>
    <property type="project" value="UniProtKB-EC"/>
</dbReference>
<accession>A0A174HGY1</accession>
<dbReference type="GO" id="GO:0004325">
    <property type="term" value="F:ferrochelatase activity"/>
    <property type="evidence" value="ECO:0007669"/>
    <property type="project" value="InterPro"/>
</dbReference>
<evidence type="ECO:0000256" key="4">
    <source>
        <dbReference type="ARBA" id="ARBA00023027"/>
    </source>
</evidence>
<evidence type="ECO:0000313" key="7">
    <source>
        <dbReference type="Proteomes" id="UP000095594"/>
    </source>
</evidence>
<dbReference type="SUPFAM" id="SSF51735">
    <property type="entry name" value="NAD(P)-binding Rossmann-fold domains"/>
    <property type="match status" value="1"/>
</dbReference>
<dbReference type="InterPro" id="IPR036291">
    <property type="entry name" value="NAD(P)-bd_dom_sf"/>
</dbReference>
<keyword evidence="4" id="KW-0520">NAD</keyword>
<dbReference type="Gene3D" id="3.40.50.720">
    <property type="entry name" value="NAD(P)-binding Rossmann-like Domain"/>
    <property type="match status" value="1"/>
</dbReference>
<reference evidence="6 7" key="1">
    <citation type="submission" date="2015-09" db="EMBL/GenBank/DDBJ databases">
        <authorList>
            <consortium name="Pathogen Informatics"/>
        </authorList>
    </citation>
    <scope>NUCLEOTIDE SEQUENCE [LARGE SCALE GENOMIC DNA]</scope>
    <source>
        <strain evidence="6 7">2789STDY5834856</strain>
    </source>
</reference>
<dbReference type="PANTHER" id="PTHR35330:SF1">
    <property type="entry name" value="SIROHEME BIOSYNTHESIS PROTEIN MET8"/>
    <property type="match status" value="1"/>
</dbReference>
<protein>
    <recommendedName>
        <fullName evidence="2">precorrin-2 dehydrogenase</fullName>
        <ecNumber evidence="2">1.3.1.76</ecNumber>
    </recommendedName>
</protein>
<gene>
    <name evidence="6" type="ORF">ERS852471_02159</name>
</gene>
<name>A0A174HGY1_9CLOT</name>
<proteinExistence type="predicted"/>
<dbReference type="AlphaFoldDB" id="A0A174HGY1"/>
<dbReference type="OrthoDB" id="1715866at2"/>
<evidence type="ECO:0000256" key="5">
    <source>
        <dbReference type="ARBA" id="ARBA00023244"/>
    </source>
</evidence>
<dbReference type="NCBIfam" id="NF004045">
    <property type="entry name" value="PRK05562.1"/>
    <property type="match status" value="1"/>
</dbReference>
<evidence type="ECO:0000256" key="1">
    <source>
        <dbReference type="ARBA" id="ARBA00005010"/>
    </source>
</evidence>